<keyword evidence="9 10" id="KW-0472">Membrane</keyword>
<evidence type="ECO:0000256" key="1">
    <source>
        <dbReference type="ARBA" id="ARBA00004377"/>
    </source>
</evidence>
<dbReference type="AlphaFoldDB" id="A0A1K2HRQ9"/>
<dbReference type="InterPro" id="IPR012902">
    <property type="entry name" value="N_methyl_site"/>
</dbReference>
<dbReference type="InterPro" id="IPR013545">
    <property type="entry name" value="T2SS_protein-GspG_C"/>
</dbReference>
<comment type="similarity">
    <text evidence="2">Belongs to the GSP G family.</text>
</comment>
<dbReference type="PROSITE" id="PS00409">
    <property type="entry name" value="PROKAR_NTER_METHYL"/>
    <property type="match status" value="1"/>
</dbReference>
<dbReference type="Pfam" id="PF07963">
    <property type="entry name" value="N_methyl"/>
    <property type="match status" value="1"/>
</dbReference>
<evidence type="ECO:0000256" key="6">
    <source>
        <dbReference type="ARBA" id="ARBA00022519"/>
    </source>
</evidence>
<dbReference type="PANTHER" id="PTHR30093">
    <property type="entry name" value="GENERAL SECRETION PATHWAY PROTEIN G"/>
    <property type="match status" value="1"/>
</dbReference>
<evidence type="ECO:0000256" key="8">
    <source>
        <dbReference type="ARBA" id="ARBA00022989"/>
    </source>
</evidence>
<dbReference type="STRING" id="1121279.SAMN02745887_03612"/>
<dbReference type="PANTHER" id="PTHR30093:SF45">
    <property type="entry name" value="TYPE II SECRETION SYSTEM CORE PROTEIN G"/>
    <property type="match status" value="1"/>
</dbReference>
<protein>
    <recommendedName>
        <fullName evidence="3">Type II secretion system core protein G</fullName>
    </recommendedName>
</protein>
<dbReference type="Pfam" id="PF08334">
    <property type="entry name" value="T2SSG"/>
    <property type="match status" value="1"/>
</dbReference>
<dbReference type="SUPFAM" id="SSF54523">
    <property type="entry name" value="Pili subunits"/>
    <property type="match status" value="1"/>
</dbReference>
<feature type="domain" description="Type II secretion system protein GspG C-terminal" evidence="11">
    <location>
        <begin position="35"/>
        <end position="140"/>
    </location>
</feature>
<evidence type="ECO:0000313" key="12">
    <source>
        <dbReference type="EMBL" id="SFZ79430.1"/>
    </source>
</evidence>
<evidence type="ECO:0000256" key="2">
    <source>
        <dbReference type="ARBA" id="ARBA00009984"/>
    </source>
</evidence>
<feature type="transmembrane region" description="Helical" evidence="10">
    <location>
        <begin position="12"/>
        <end position="31"/>
    </location>
</feature>
<dbReference type="GO" id="GO:0015628">
    <property type="term" value="P:protein secretion by the type II secretion system"/>
    <property type="evidence" value="ECO:0007669"/>
    <property type="project" value="InterPro"/>
</dbReference>
<dbReference type="OrthoDB" id="9795612at2"/>
<dbReference type="NCBIfam" id="TIGR01710">
    <property type="entry name" value="typeII_sec_gspG"/>
    <property type="match status" value="1"/>
</dbReference>
<evidence type="ECO:0000256" key="5">
    <source>
        <dbReference type="ARBA" id="ARBA00022481"/>
    </source>
</evidence>
<evidence type="ECO:0000256" key="7">
    <source>
        <dbReference type="ARBA" id="ARBA00022692"/>
    </source>
</evidence>
<keyword evidence="5" id="KW-0488">Methylation</keyword>
<evidence type="ECO:0000259" key="11">
    <source>
        <dbReference type="Pfam" id="PF08334"/>
    </source>
</evidence>
<dbReference type="RefSeq" id="WP_072430091.1">
    <property type="nucleotide sequence ID" value="NZ_FPKR01000017.1"/>
</dbReference>
<dbReference type="Gene3D" id="3.30.700.10">
    <property type="entry name" value="Glycoprotein, Type 4 Pilin"/>
    <property type="match status" value="1"/>
</dbReference>
<comment type="subcellular location">
    <subcellularLocation>
        <location evidence="1">Cell inner membrane</location>
        <topology evidence="1">Single-pass membrane protein</topology>
    </subcellularLocation>
</comment>
<dbReference type="GO" id="GO:0015627">
    <property type="term" value="C:type II protein secretion system complex"/>
    <property type="evidence" value="ECO:0007669"/>
    <property type="project" value="InterPro"/>
</dbReference>
<dbReference type="Proteomes" id="UP000186513">
    <property type="component" value="Unassembled WGS sequence"/>
</dbReference>
<evidence type="ECO:0000256" key="9">
    <source>
        <dbReference type="ARBA" id="ARBA00023136"/>
    </source>
</evidence>
<keyword evidence="13" id="KW-1185">Reference proteome</keyword>
<proteinExistence type="inferred from homology"/>
<dbReference type="GO" id="GO:0005886">
    <property type="term" value="C:plasma membrane"/>
    <property type="evidence" value="ECO:0007669"/>
    <property type="project" value="UniProtKB-SubCell"/>
</dbReference>
<name>A0A1K2HRQ9_9NEIS</name>
<keyword evidence="6" id="KW-0997">Cell inner membrane</keyword>
<reference evidence="12 13" key="1">
    <citation type="submission" date="2016-11" db="EMBL/GenBank/DDBJ databases">
        <authorList>
            <person name="Jaros S."/>
            <person name="Januszkiewicz K."/>
            <person name="Wedrychowicz H."/>
        </authorList>
    </citation>
    <scope>NUCLEOTIDE SEQUENCE [LARGE SCALE GENOMIC DNA]</scope>
    <source>
        <strain evidence="12 13">DSM 18899</strain>
    </source>
</reference>
<keyword evidence="7 10" id="KW-0812">Transmembrane</keyword>
<accession>A0A1K2HRQ9</accession>
<dbReference type="InterPro" id="IPR010054">
    <property type="entry name" value="Type2_sec_GspG"/>
</dbReference>
<evidence type="ECO:0000256" key="3">
    <source>
        <dbReference type="ARBA" id="ARBA00020042"/>
    </source>
</evidence>
<dbReference type="EMBL" id="FPKR01000017">
    <property type="protein sequence ID" value="SFZ79430.1"/>
    <property type="molecule type" value="Genomic_DNA"/>
</dbReference>
<dbReference type="PRINTS" id="PR00813">
    <property type="entry name" value="BCTERIALGSPG"/>
</dbReference>
<gene>
    <name evidence="12" type="ORF">SAMN02745887_03612</name>
</gene>
<evidence type="ECO:0000256" key="10">
    <source>
        <dbReference type="SAM" id="Phobius"/>
    </source>
</evidence>
<dbReference type="InterPro" id="IPR045584">
    <property type="entry name" value="Pilin-like"/>
</dbReference>
<keyword evidence="4" id="KW-1003">Cell membrane</keyword>
<organism evidence="12 13">
    <name type="scientific">Chitinimonas taiwanensis DSM 18899</name>
    <dbReference type="NCBI Taxonomy" id="1121279"/>
    <lineage>
        <taxon>Bacteria</taxon>
        <taxon>Pseudomonadati</taxon>
        <taxon>Pseudomonadota</taxon>
        <taxon>Betaproteobacteria</taxon>
        <taxon>Neisseriales</taxon>
        <taxon>Chitinibacteraceae</taxon>
        <taxon>Chitinimonas</taxon>
    </lineage>
</organism>
<dbReference type="NCBIfam" id="TIGR02532">
    <property type="entry name" value="IV_pilin_GFxxxE"/>
    <property type="match status" value="1"/>
</dbReference>
<dbReference type="InterPro" id="IPR000983">
    <property type="entry name" value="Bac_GSPG_pilin"/>
</dbReference>
<sequence>MPEHLRFRSAGFTLLELLVVLLIIALLAGFVGPRLFDKVSRAKAQTARGQLKLIADALDQYRLDTGRLPSNEQGLLALQEKPAEAARWQGPYLAKDLPLDPWERPYVYKTPGERREFDLLSLGLDGRPGGSGEDADINYWLP</sequence>
<evidence type="ECO:0000256" key="4">
    <source>
        <dbReference type="ARBA" id="ARBA00022475"/>
    </source>
</evidence>
<evidence type="ECO:0000313" key="13">
    <source>
        <dbReference type="Proteomes" id="UP000186513"/>
    </source>
</evidence>
<keyword evidence="8 10" id="KW-1133">Transmembrane helix</keyword>